<dbReference type="Gene3D" id="1.20.1720.10">
    <property type="entry name" value="Multidrug resistance protein D"/>
    <property type="match status" value="1"/>
</dbReference>
<dbReference type="RefSeq" id="WP_051794042.1">
    <property type="nucleotide sequence ID" value="NZ_QHKI01000062.1"/>
</dbReference>
<dbReference type="InterPro" id="IPR011701">
    <property type="entry name" value="MFS"/>
</dbReference>
<name>A0A428YRC9_KIBAR</name>
<evidence type="ECO:0000256" key="5">
    <source>
        <dbReference type="SAM" id="Phobius"/>
    </source>
</evidence>
<keyword evidence="2 5" id="KW-0812">Transmembrane</keyword>
<dbReference type="EMBL" id="QHKI01000062">
    <property type="protein sequence ID" value="RSM71557.1"/>
    <property type="molecule type" value="Genomic_DNA"/>
</dbReference>
<dbReference type="Proteomes" id="UP000287547">
    <property type="component" value="Unassembled WGS sequence"/>
</dbReference>
<feature type="transmembrane region" description="Helical" evidence="5">
    <location>
        <begin position="269"/>
        <end position="288"/>
    </location>
</feature>
<dbReference type="PRINTS" id="PR01036">
    <property type="entry name" value="TCRTETB"/>
</dbReference>
<evidence type="ECO:0000313" key="8">
    <source>
        <dbReference type="Proteomes" id="UP000287547"/>
    </source>
</evidence>
<feature type="transmembrane region" description="Helical" evidence="5">
    <location>
        <begin position="43"/>
        <end position="64"/>
    </location>
</feature>
<dbReference type="PROSITE" id="PS50850">
    <property type="entry name" value="MFS"/>
    <property type="match status" value="1"/>
</dbReference>
<comment type="caution">
    <text evidence="7">The sequence shown here is derived from an EMBL/GenBank/DDBJ whole genome shotgun (WGS) entry which is preliminary data.</text>
</comment>
<keyword evidence="4 5" id="KW-0472">Membrane</keyword>
<organism evidence="7 8">
    <name type="scientific">Kibdelosporangium aridum</name>
    <dbReference type="NCBI Taxonomy" id="2030"/>
    <lineage>
        <taxon>Bacteria</taxon>
        <taxon>Bacillati</taxon>
        <taxon>Actinomycetota</taxon>
        <taxon>Actinomycetes</taxon>
        <taxon>Pseudonocardiales</taxon>
        <taxon>Pseudonocardiaceae</taxon>
        <taxon>Kibdelosporangium</taxon>
    </lineage>
</organism>
<feature type="transmembrane region" description="Helical" evidence="5">
    <location>
        <begin position="160"/>
        <end position="186"/>
    </location>
</feature>
<protein>
    <submittedName>
        <fullName evidence="7">MFS transporter</fullName>
    </submittedName>
</protein>
<feature type="transmembrane region" description="Helical" evidence="5">
    <location>
        <begin position="328"/>
        <end position="354"/>
    </location>
</feature>
<evidence type="ECO:0000256" key="1">
    <source>
        <dbReference type="ARBA" id="ARBA00004651"/>
    </source>
</evidence>
<dbReference type="AlphaFoldDB" id="A0A428YRC9"/>
<accession>A0A428YRC9</accession>
<feature type="transmembrane region" description="Helical" evidence="5">
    <location>
        <begin position="235"/>
        <end position="257"/>
    </location>
</feature>
<feature type="transmembrane region" description="Helical" evidence="5">
    <location>
        <begin position="366"/>
        <end position="386"/>
    </location>
</feature>
<feature type="transmembrane region" description="Helical" evidence="5">
    <location>
        <begin position="207"/>
        <end position="229"/>
    </location>
</feature>
<feature type="domain" description="Major facilitator superfamily (MFS) profile" evidence="6">
    <location>
        <begin position="6"/>
        <end position="390"/>
    </location>
</feature>
<feature type="transmembrane region" description="Helical" evidence="5">
    <location>
        <begin position="129"/>
        <end position="148"/>
    </location>
</feature>
<reference evidence="7 8" key="1">
    <citation type="submission" date="2018-05" db="EMBL/GenBank/DDBJ databases">
        <title>Evolution of GPA BGCs.</title>
        <authorList>
            <person name="Waglechner N."/>
            <person name="Wright G.D."/>
        </authorList>
    </citation>
    <scope>NUCLEOTIDE SEQUENCE [LARGE SCALE GENOMIC DNA]</scope>
    <source>
        <strain evidence="7 8">A82846</strain>
    </source>
</reference>
<proteinExistence type="predicted"/>
<evidence type="ECO:0000256" key="2">
    <source>
        <dbReference type="ARBA" id="ARBA00022692"/>
    </source>
</evidence>
<dbReference type="GO" id="GO:0005886">
    <property type="term" value="C:plasma membrane"/>
    <property type="evidence" value="ECO:0007669"/>
    <property type="project" value="UniProtKB-SubCell"/>
</dbReference>
<dbReference type="PANTHER" id="PTHR42718">
    <property type="entry name" value="MAJOR FACILITATOR SUPERFAMILY MULTIDRUG TRANSPORTER MFSC"/>
    <property type="match status" value="1"/>
</dbReference>
<evidence type="ECO:0000259" key="6">
    <source>
        <dbReference type="PROSITE" id="PS50850"/>
    </source>
</evidence>
<feature type="transmembrane region" description="Helical" evidence="5">
    <location>
        <begin position="103"/>
        <end position="122"/>
    </location>
</feature>
<feature type="transmembrane region" description="Helical" evidence="5">
    <location>
        <begin position="71"/>
        <end position="97"/>
    </location>
</feature>
<evidence type="ECO:0000256" key="3">
    <source>
        <dbReference type="ARBA" id="ARBA00022989"/>
    </source>
</evidence>
<evidence type="ECO:0000313" key="7">
    <source>
        <dbReference type="EMBL" id="RSM71557.1"/>
    </source>
</evidence>
<dbReference type="PANTHER" id="PTHR42718:SF49">
    <property type="entry name" value="EXPORT PROTEIN"/>
    <property type="match status" value="1"/>
</dbReference>
<dbReference type="InterPro" id="IPR020846">
    <property type="entry name" value="MFS_dom"/>
</dbReference>
<evidence type="ECO:0000256" key="4">
    <source>
        <dbReference type="ARBA" id="ARBA00023136"/>
    </source>
</evidence>
<comment type="subcellular location">
    <subcellularLocation>
        <location evidence="1">Cell membrane</location>
        <topology evidence="1">Multi-pass membrane protein</topology>
    </subcellularLocation>
</comment>
<dbReference type="OrthoDB" id="9781469at2"/>
<gene>
    <name evidence="7" type="ORF">DMH04_43255</name>
</gene>
<sequence length="394" mass="39715">MRKWGALTAISLGSLLFLIDTTAVTVALPNIGRSFQASLTPLQWVLNIYTAVLAALMLVAGSVADRYGHRAVYLAGLAVFTAASLVCGLAPGITVLITARAVQGVGGAAMAVTTFALIGSSYEGRDRGIAMGIWGAVNGLAAAAGPIAGGLLTQYVSWRAIFIVNIPLALLAIALTVKSVAVVAGVRGKRFDVAGLVSLFRIASFNGLMVCGVISASVFACLVFTSVWLQDTLKLGPVAAGLAMVPLALSTFVTSTLVGRRLPHIPPRVLIGTGLLLGGAGSALQAGLDAGSTALSILCGLIVTGIGVGVLMPAMGTALFATVPPQRFGVAVGASTTARQLGQTLGVAVLGVVFQSGTDAVDGLNRVYLVAAGLGFAAAATGFLLIRENVGTTV</sequence>
<dbReference type="GO" id="GO:0022857">
    <property type="term" value="F:transmembrane transporter activity"/>
    <property type="evidence" value="ECO:0007669"/>
    <property type="project" value="InterPro"/>
</dbReference>
<dbReference type="SUPFAM" id="SSF103473">
    <property type="entry name" value="MFS general substrate transporter"/>
    <property type="match status" value="1"/>
</dbReference>
<feature type="transmembrane region" description="Helical" evidence="5">
    <location>
        <begin position="294"/>
        <end position="321"/>
    </location>
</feature>
<dbReference type="InterPro" id="IPR036259">
    <property type="entry name" value="MFS_trans_sf"/>
</dbReference>
<dbReference type="CDD" id="cd17321">
    <property type="entry name" value="MFS_MMR_MDR_like"/>
    <property type="match status" value="1"/>
</dbReference>
<dbReference type="Pfam" id="PF07690">
    <property type="entry name" value="MFS_1"/>
    <property type="match status" value="1"/>
</dbReference>
<keyword evidence="3 5" id="KW-1133">Transmembrane helix</keyword>